<dbReference type="CDD" id="cd00693">
    <property type="entry name" value="secretory_peroxidase"/>
    <property type="match status" value="1"/>
</dbReference>
<keyword evidence="7 17" id="KW-0560">Oxidoreductase</keyword>
<dbReference type="PROSITE" id="PS50873">
    <property type="entry name" value="PEROXIDASE_4"/>
    <property type="match status" value="1"/>
</dbReference>
<feature type="binding site" evidence="14">
    <location>
        <position position="246"/>
    </location>
    <ligand>
        <name>Ca(2+)</name>
        <dbReference type="ChEBI" id="CHEBI:29108"/>
        <label>2</label>
    </ligand>
</feature>
<feature type="active site" description="Proton acceptor" evidence="12">
    <location>
        <position position="66"/>
    </location>
</feature>
<keyword evidence="3 17" id="KW-0575">Peroxidase</keyword>
<comment type="subcellular location">
    <subcellularLocation>
        <location evidence="17">Secreted</location>
    </subcellularLocation>
</comment>
<evidence type="ECO:0000256" key="8">
    <source>
        <dbReference type="ARBA" id="ARBA00023004"/>
    </source>
</evidence>
<evidence type="ECO:0000256" key="17">
    <source>
        <dbReference type="RuleBase" id="RU362060"/>
    </source>
</evidence>
<keyword evidence="4 17" id="KW-0349">Heme</keyword>
<dbReference type="GO" id="GO:0006979">
    <property type="term" value="P:response to oxidative stress"/>
    <property type="evidence" value="ECO:0007669"/>
    <property type="project" value="UniProtKB-UniRule"/>
</dbReference>
<comment type="similarity">
    <text evidence="2">Belongs to the peroxidase family. Ascorbate peroxidase subfamily.</text>
</comment>
<name>A0AAQ3K2L8_9LILI</name>
<evidence type="ECO:0000259" key="18">
    <source>
        <dbReference type="PROSITE" id="PS50873"/>
    </source>
</evidence>
<evidence type="ECO:0000313" key="19">
    <source>
        <dbReference type="EMBL" id="WOL00732.1"/>
    </source>
</evidence>
<keyword evidence="10" id="KW-0325">Glycoprotein</keyword>
<evidence type="ECO:0000256" key="2">
    <source>
        <dbReference type="ARBA" id="ARBA00006873"/>
    </source>
</evidence>
<gene>
    <name evidence="19" type="ORF">Cni_G09445</name>
</gene>
<comment type="catalytic activity">
    <reaction evidence="1 17">
        <text>2 a phenolic donor + H2O2 = 2 a phenolic radical donor + 2 H2O</text>
        <dbReference type="Rhea" id="RHEA:56136"/>
        <dbReference type="ChEBI" id="CHEBI:15377"/>
        <dbReference type="ChEBI" id="CHEBI:16240"/>
        <dbReference type="ChEBI" id="CHEBI:139520"/>
        <dbReference type="ChEBI" id="CHEBI:139521"/>
        <dbReference type="EC" id="1.11.1.7"/>
    </reaction>
</comment>
<comment type="similarity">
    <text evidence="17">Belongs to the peroxidase family. Classical plant (class III) peroxidase subfamily.</text>
</comment>
<evidence type="ECO:0000256" key="7">
    <source>
        <dbReference type="ARBA" id="ARBA00023002"/>
    </source>
</evidence>
<keyword evidence="8 14" id="KW-0408">Iron</keyword>
<feature type="binding site" evidence="14">
    <location>
        <position position="88"/>
    </location>
    <ligand>
        <name>Ca(2+)</name>
        <dbReference type="ChEBI" id="CHEBI:29108"/>
        <label>1</label>
    </ligand>
</feature>
<feature type="binding site" evidence="14">
    <location>
        <position position="194"/>
    </location>
    <ligand>
        <name>Ca(2+)</name>
        <dbReference type="ChEBI" id="CHEBI:29108"/>
        <label>2</label>
    </ligand>
</feature>
<feature type="binding site" evidence="14">
    <location>
        <position position="76"/>
    </location>
    <ligand>
        <name>Ca(2+)</name>
        <dbReference type="ChEBI" id="CHEBI:29108"/>
        <label>1</label>
    </ligand>
</feature>
<dbReference type="InterPro" id="IPR033905">
    <property type="entry name" value="Secretory_peroxidase"/>
</dbReference>
<dbReference type="PROSITE" id="PS00436">
    <property type="entry name" value="PEROXIDASE_2"/>
    <property type="match status" value="1"/>
</dbReference>
<dbReference type="EMBL" id="CP136892">
    <property type="protein sequence ID" value="WOL00732.1"/>
    <property type="molecule type" value="Genomic_DNA"/>
</dbReference>
<dbReference type="Proteomes" id="UP001327560">
    <property type="component" value="Chromosome 3"/>
</dbReference>
<dbReference type="PROSITE" id="PS00435">
    <property type="entry name" value="PEROXIDASE_1"/>
    <property type="match status" value="1"/>
</dbReference>
<evidence type="ECO:0000256" key="9">
    <source>
        <dbReference type="ARBA" id="ARBA00023157"/>
    </source>
</evidence>
<evidence type="ECO:0000256" key="3">
    <source>
        <dbReference type="ARBA" id="ARBA00022559"/>
    </source>
</evidence>
<organism evidence="19 20">
    <name type="scientific">Canna indica</name>
    <name type="common">Indian-shot</name>
    <dbReference type="NCBI Taxonomy" id="4628"/>
    <lineage>
        <taxon>Eukaryota</taxon>
        <taxon>Viridiplantae</taxon>
        <taxon>Streptophyta</taxon>
        <taxon>Embryophyta</taxon>
        <taxon>Tracheophyta</taxon>
        <taxon>Spermatophyta</taxon>
        <taxon>Magnoliopsida</taxon>
        <taxon>Liliopsida</taxon>
        <taxon>Zingiberales</taxon>
        <taxon>Cannaceae</taxon>
        <taxon>Canna</taxon>
    </lineage>
</organism>
<feature type="domain" description="Plant heme peroxidase family profile" evidence="18">
    <location>
        <begin position="25"/>
        <end position="318"/>
    </location>
</feature>
<evidence type="ECO:0000256" key="4">
    <source>
        <dbReference type="ARBA" id="ARBA00022617"/>
    </source>
</evidence>
<keyword evidence="20" id="KW-1185">Reference proteome</keyword>
<dbReference type="PANTHER" id="PTHR31388:SF208">
    <property type="entry name" value="PEROXIDASE"/>
    <property type="match status" value="1"/>
</dbReference>
<dbReference type="InterPro" id="IPR002016">
    <property type="entry name" value="Haem_peroxidase"/>
</dbReference>
<evidence type="ECO:0000256" key="10">
    <source>
        <dbReference type="ARBA" id="ARBA00023180"/>
    </source>
</evidence>
<evidence type="ECO:0000256" key="5">
    <source>
        <dbReference type="ARBA" id="ARBA00022723"/>
    </source>
</evidence>
<dbReference type="EC" id="1.11.1.7" evidence="17"/>
<evidence type="ECO:0000313" key="20">
    <source>
        <dbReference type="Proteomes" id="UP001327560"/>
    </source>
</evidence>
<feature type="disulfide bond" evidence="16">
    <location>
        <begin position="68"/>
        <end position="73"/>
    </location>
</feature>
<feature type="site" description="Transition state stabilizer" evidence="15">
    <location>
        <position position="62"/>
    </location>
</feature>
<keyword evidence="9 16" id="KW-1015">Disulfide bond</keyword>
<feature type="binding site" evidence="14">
    <location>
        <position position="70"/>
    </location>
    <ligand>
        <name>Ca(2+)</name>
        <dbReference type="ChEBI" id="CHEBI:29108"/>
        <label>1</label>
    </ligand>
</feature>
<feature type="disulfide bond" evidence="16">
    <location>
        <begin position="35"/>
        <end position="115"/>
    </location>
</feature>
<dbReference type="PANTHER" id="PTHR31388">
    <property type="entry name" value="PEROXIDASE 72-RELATED"/>
    <property type="match status" value="1"/>
</dbReference>
<proteinExistence type="inferred from homology"/>
<evidence type="ECO:0000256" key="11">
    <source>
        <dbReference type="ARBA" id="ARBA00023324"/>
    </source>
</evidence>
<evidence type="ECO:0000256" key="16">
    <source>
        <dbReference type="PIRSR" id="PIRSR600823-5"/>
    </source>
</evidence>
<keyword evidence="5 14" id="KW-0479">Metal-binding</keyword>
<dbReference type="GO" id="GO:0005576">
    <property type="term" value="C:extracellular region"/>
    <property type="evidence" value="ECO:0007669"/>
    <property type="project" value="UniProtKB-SubCell"/>
</dbReference>
<sequence length="318" mass="33515">MASSFSKCVLAAVALCLLACGACSQLSPAFYAATCPNLQSIVRSVVSQAVAQEPRMGASLLRLFFHDCFVNGCDASVLLDDTPTMTGEKNAAGNMNSLRGYEVIDAIKSRVEAACPLVVSCADILALASRDSVNLLGGPTWAVPLGRRDARTASMAAANANLPPANAGINDLIARFAAKGLGLKDLTALSGAHTVGVARCSSFRQHVHNDGNVDPAFAKFRQRICPASGSVNTLAALDATSPNRFDVSYFRDLMARRGLLHSDQELFNGGPADDLVRLYSSNGNAFNRDFEAAMVKMGNISPLTGSAGEIRLNCRRAN</sequence>
<feature type="binding site" evidence="14">
    <location>
        <position position="67"/>
    </location>
    <ligand>
        <name>Ca(2+)</name>
        <dbReference type="ChEBI" id="CHEBI:29108"/>
        <label>1</label>
    </ligand>
</feature>
<evidence type="ECO:0000256" key="14">
    <source>
        <dbReference type="PIRSR" id="PIRSR600823-3"/>
    </source>
</evidence>
<keyword evidence="17" id="KW-0964">Secreted</keyword>
<protein>
    <recommendedName>
        <fullName evidence="17">Peroxidase</fullName>
        <ecNumber evidence="17">1.11.1.7</ecNumber>
    </recommendedName>
</protein>
<dbReference type="GO" id="GO:0042744">
    <property type="term" value="P:hydrogen peroxide catabolic process"/>
    <property type="evidence" value="ECO:0007669"/>
    <property type="project" value="UniProtKB-KW"/>
</dbReference>
<keyword evidence="6 14" id="KW-0106">Calcium</keyword>
<evidence type="ECO:0000256" key="15">
    <source>
        <dbReference type="PIRSR" id="PIRSR600823-4"/>
    </source>
</evidence>
<dbReference type="InterPro" id="IPR010255">
    <property type="entry name" value="Haem_peroxidase_sf"/>
</dbReference>
<dbReference type="InterPro" id="IPR000823">
    <property type="entry name" value="Peroxidase_pln"/>
</dbReference>
<dbReference type="GO" id="GO:0020037">
    <property type="term" value="F:heme binding"/>
    <property type="evidence" value="ECO:0007669"/>
    <property type="project" value="UniProtKB-UniRule"/>
</dbReference>
<evidence type="ECO:0000256" key="1">
    <source>
        <dbReference type="ARBA" id="ARBA00000189"/>
    </source>
</evidence>
<feature type="binding site" evidence="14">
    <location>
        <position position="74"/>
    </location>
    <ligand>
        <name>Ca(2+)</name>
        <dbReference type="ChEBI" id="CHEBI:29108"/>
        <label>1</label>
    </ligand>
</feature>
<dbReference type="Gene3D" id="1.10.420.10">
    <property type="entry name" value="Peroxidase, domain 2"/>
    <property type="match status" value="1"/>
</dbReference>
<feature type="binding site" evidence="14">
    <location>
        <position position="72"/>
    </location>
    <ligand>
        <name>Ca(2+)</name>
        <dbReference type="ChEBI" id="CHEBI:29108"/>
        <label>1</label>
    </ligand>
</feature>
<dbReference type="GO" id="GO:0046872">
    <property type="term" value="F:metal ion binding"/>
    <property type="evidence" value="ECO:0007669"/>
    <property type="project" value="UniProtKB-UniRule"/>
</dbReference>
<feature type="chain" id="PRO_5042672561" description="Peroxidase" evidence="17">
    <location>
        <begin position="25"/>
        <end position="318"/>
    </location>
</feature>
<feature type="disulfide bond" evidence="16">
    <location>
        <begin position="121"/>
        <end position="314"/>
    </location>
</feature>
<dbReference type="PRINTS" id="PR00461">
    <property type="entry name" value="PLPEROXIDASE"/>
</dbReference>
<keyword evidence="11 17" id="KW-0376">Hydrogen peroxide</keyword>
<comment type="cofactor">
    <cofactor evidence="14 17">
        <name>heme b</name>
        <dbReference type="ChEBI" id="CHEBI:60344"/>
    </cofactor>
    <text evidence="14 17">Binds 1 heme b (iron(II)-protoporphyrin IX) group per subunit.</text>
</comment>
<evidence type="ECO:0000256" key="12">
    <source>
        <dbReference type="PIRSR" id="PIRSR600823-1"/>
    </source>
</evidence>
<feature type="binding site" evidence="14">
    <location>
        <position position="238"/>
    </location>
    <ligand>
        <name>Ca(2+)</name>
        <dbReference type="ChEBI" id="CHEBI:29108"/>
        <label>2</label>
    </ligand>
</feature>
<dbReference type="FunFam" id="1.10.520.10:FF:000001">
    <property type="entry name" value="Peroxidase"/>
    <property type="match status" value="1"/>
</dbReference>
<dbReference type="PRINTS" id="PR00458">
    <property type="entry name" value="PEROXIDASE"/>
</dbReference>
<feature type="binding site" description="axial binding residue" evidence="14">
    <location>
        <position position="193"/>
    </location>
    <ligand>
        <name>heme b</name>
        <dbReference type="ChEBI" id="CHEBI:60344"/>
    </ligand>
    <ligandPart>
        <name>Fe</name>
        <dbReference type="ChEBI" id="CHEBI:18248"/>
    </ligandPart>
</feature>
<dbReference type="InterPro" id="IPR019793">
    <property type="entry name" value="Peroxidases_heam-ligand_BS"/>
</dbReference>
<dbReference type="InterPro" id="IPR019794">
    <property type="entry name" value="Peroxidases_AS"/>
</dbReference>
<evidence type="ECO:0000256" key="13">
    <source>
        <dbReference type="PIRSR" id="PIRSR600823-2"/>
    </source>
</evidence>
<comment type="function">
    <text evidence="17">Removal of H(2)O(2), oxidation of toxic reductants, biosynthesis and degradation of lignin, suberization, auxin catabolism, response to environmental stresses such as wounding, pathogen attack and oxidative stress.</text>
</comment>
<dbReference type="Pfam" id="PF00141">
    <property type="entry name" value="peroxidase"/>
    <property type="match status" value="1"/>
</dbReference>
<dbReference type="SUPFAM" id="SSF48113">
    <property type="entry name" value="Heme-dependent peroxidases"/>
    <property type="match status" value="1"/>
</dbReference>
<comment type="cofactor">
    <cofactor evidence="14 17">
        <name>Ca(2+)</name>
        <dbReference type="ChEBI" id="CHEBI:29108"/>
    </cofactor>
    <text evidence="14 17">Binds 2 calcium ions per subunit.</text>
</comment>
<dbReference type="Gene3D" id="1.10.520.10">
    <property type="match status" value="1"/>
</dbReference>
<keyword evidence="17" id="KW-0732">Signal</keyword>
<dbReference type="AlphaFoldDB" id="A0AAQ3K2L8"/>
<reference evidence="19 20" key="1">
    <citation type="submission" date="2023-10" db="EMBL/GenBank/DDBJ databases">
        <title>Chromosome-scale genome assembly provides insights into flower coloration mechanisms of Canna indica.</title>
        <authorList>
            <person name="Li C."/>
        </authorList>
    </citation>
    <scope>NUCLEOTIDE SEQUENCE [LARGE SCALE GENOMIC DNA]</scope>
    <source>
        <tissue evidence="19">Flower</tissue>
    </source>
</reference>
<evidence type="ECO:0000256" key="6">
    <source>
        <dbReference type="ARBA" id="ARBA00022837"/>
    </source>
</evidence>
<feature type="disulfide bond" evidence="16">
    <location>
        <begin position="200"/>
        <end position="225"/>
    </location>
</feature>
<feature type="binding site" evidence="13">
    <location>
        <position position="163"/>
    </location>
    <ligand>
        <name>substrate</name>
    </ligand>
</feature>
<dbReference type="GO" id="GO:0140825">
    <property type="term" value="F:lactoperoxidase activity"/>
    <property type="evidence" value="ECO:0007669"/>
    <property type="project" value="UniProtKB-EC"/>
</dbReference>
<accession>A0AAQ3K2L8</accession>
<feature type="signal peptide" evidence="17">
    <location>
        <begin position="1"/>
        <end position="24"/>
    </location>
</feature>
<dbReference type="FunFam" id="1.10.420.10:FF:000006">
    <property type="entry name" value="Peroxidase"/>
    <property type="match status" value="1"/>
</dbReference>